<dbReference type="Proteomes" id="UP001163823">
    <property type="component" value="Chromosome 10"/>
</dbReference>
<gene>
    <name evidence="2" type="ORF">O6P43_025517</name>
</gene>
<evidence type="ECO:0000256" key="1">
    <source>
        <dbReference type="SAM" id="MobiDB-lite"/>
    </source>
</evidence>
<dbReference type="EMBL" id="JARAOO010000010">
    <property type="protein sequence ID" value="KAJ7953874.1"/>
    <property type="molecule type" value="Genomic_DNA"/>
</dbReference>
<keyword evidence="3" id="KW-1185">Reference proteome</keyword>
<feature type="compositionally biased region" description="Basic residues" evidence="1">
    <location>
        <begin position="950"/>
        <end position="961"/>
    </location>
</feature>
<feature type="region of interest" description="Disordered" evidence="1">
    <location>
        <begin position="999"/>
        <end position="1026"/>
    </location>
</feature>
<dbReference type="KEGG" id="qsa:O6P43_025517"/>
<name>A0AAD7LAR4_QUISA</name>
<feature type="region of interest" description="Disordered" evidence="1">
    <location>
        <begin position="1054"/>
        <end position="1079"/>
    </location>
</feature>
<evidence type="ECO:0000313" key="2">
    <source>
        <dbReference type="EMBL" id="KAJ7953875.1"/>
    </source>
</evidence>
<feature type="region of interest" description="Disordered" evidence="1">
    <location>
        <begin position="622"/>
        <end position="642"/>
    </location>
</feature>
<dbReference type="PANTHER" id="PTHR33167:SF4">
    <property type="entry name" value="TRANSCRIPTION FACTOR, PUTATIVE (DUF863)-RELATED"/>
    <property type="match status" value="1"/>
</dbReference>
<evidence type="ECO:0000313" key="3">
    <source>
        <dbReference type="Proteomes" id="UP001163823"/>
    </source>
</evidence>
<dbReference type="Pfam" id="PF05904">
    <property type="entry name" value="DUF863"/>
    <property type="match status" value="1"/>
</dbReference>
<feature type="region of interest" description="Disordered" evidence="1">
    <location>
        <begin position="695"/>
        <end position="714"/>
    </location>
</feature>
<accession>A0AAD7LAR4</accession>
<feature type="region of interest" description="Disordered" evidence="1">
    <location>
        <begin position="933"/>
        <end position="962"/>
    </location>
</feature>
<proteinExistence type="predicted"/>
<protein>
    <submittedName>
        <fullName evidence="2">DUF863 family protein</fullName>
    </submittedName>
</protein>
<organism evidence="2 3">
    <name type="scientific">Quillaja saponaria</name>
    <name type="common">Soap bark tree</name>
    <dbReference type="NCBI Taxonomy" id="32244"/>
    <lineage>
        <taxon>Eukaryota</taxon>
        <taxon>Viridiplantae</taxon>
        <taxon>Streptophyta</taxon>
        <taxon>Embryophyta</taxon>
        <taxon>Tracheophyta</taxon>
        <taxon>Spermatophyta</taxon>
        <taxon>Magnoliopsida</taxon>
        <taxon>eudicotyledons</taxon>
        <taxon>Gunneridae</taxon>
        <taxon>Pentapetalae</taxon>
        <taxon>rosids</taxon>
        <taxon>fabids</taxon>
        <taxon>Fabales</taxon>
        <taxon>Quillajaceae</taxon>
        <taxon>Quillaja</taxon>
    </lineage>
</organism>
<comment type="caution">
    <text evidence="2">The sequence shown here is derived from an EMBL/GenBank/DDBJ whole genome shotgun (WGS) entry which is preliminary data.</text>
</comment>
<dbReference type="PANTHER" id="PTHR33167">
    <property type="entry name" value="TRANSCRIPTION FACTOR, PUTATIVE (DUF863)-RELATED"/>
    <property type="match status" value="1"/>
</dbReference>
<feature type="compositionally biased region" description="Polar residues" evidence="1">
    <location>
        <begin position="999"/>
        <end position="1011"/>
    </location>
</feature>
<dbReference type="InterPro" id="IPR008581">
    <property type="entry name" value="DUF863_pln"/>
</dbReference>
<feature type="compositionally biased region" description="Polar residues" evidence="1">
    <location>
        <begin position="698"/>
        <end position="714"/>
    </location>
</feature>
<dbReference type="EMBL" id="JARAOO010000010">
    <property type="protein sequence ID" value="KAJ7953875.1"/>
    <property type="molecule type" value="Genomic_DNA"/>
</dbReference>
<sequence>MGTKVQSKSYLPGYYSMRDLNEDSSSCGWPLLYGDKNLTNGQYYNGYFPRATSDDCLEYDKDVVKQKMLEHEAIFKNQVYELHRLYRIQRDLMDEIKRKQLHRNPIPAGSFSRSPLASQFTSEDGQKWHNHNFALENCVFARPSTSVFEGNSPLASNKGNSKQACLFPSRNGSDSNDVQVLESRPTKVRRRMFDLQLPADEYIDTEESEKFSDGKISGTSAYLPDRNCRIGSESSAKLFLGDCGKAASQEETSRSKQFLGNTNGLADLNEPVQVEDTNASAYIDLNPCQVGNACSDVSAKQNSHLFGLTKEVLRNSDHRNENGQRDNQCAEGNCSGRGWISHVLEAGQGKSNLKSVSQDFPSEKLLLSQQTMQNGISKFHEPPSVHSTNRSDADFWRQKTIYDSEINKISHEISSDKYPESVVSSHRSSFFHVAPSSDLAQSWSSSISSFQMPSSSLTQKLMSVQMRPCLNTSTALSKSFQSGQSNGIFGDSWPLNSTSKSISGFGSEAPIQNGFYHGSSSGSKEFPVNLSSVSYNYLNYNNDRKGVPEHFNHDELKYHQGSNGNDMKSVKDVNLNVVLPNGSFNKLAPQIGPRNIDREEKNEDHLAVLPWLRAKVTCKSDTPNAGRVSSTEEPSFLQASPKSNIDETGKGANGFFGNNVSVSCSNDLEERRTKIGVSLSNRRILDFPVFEKPHISKNESSSLTPPSISHPNPSEAQVVENHRRNRILDINLPCDPAIPELGNQSVGEVIVNEKKSNAEDANFRRQIDLNLCMSDDEVSLTQSPSTNVKMKEEIDLEAPALPENEEDVIREELLQTPLVLLQGPQNKAEQPQDELLINAAEAIVSISSSMFYNRCDDTISNPSETSIVNPLSWFVDIISSYTDNLEDKVDSVSRGKDSEYNEDSSSEGIDYFEAMTLKLTATKEEDYTPEPLVPESFKVDETGPTLLPNRTRKGPARRGRQRRDFQRDILPGLVSLSRHEVTEDLQTFGGLMRAMGHSWSSGLTRRSSTRNGCGRGRRRLVVSPPPPVATNASCTLLVQQLNNIEVGLEDRSLTGWGKTTRRPRRQRCPAGNPPSLALT</sequence>
<reference evidence="2" key="1">
    <citation type="journal article" date="2023" name="Science">
        <title>Elucidation of the pathway for biosynthesis of saponin adjuvants from the soapbark tree.</title>
        <authorList>
            <person name="Reed J."/>
            <person name="Orme A."/>
            <person name="El-Demerdash A."/>
            <person name="Owen C."/>
            <person name="Martin L.B.B."/>
            <person name="Misra R.C."/>
            <person name="Kikuchi S."/>
            <person name="Rejzek M."/>
            <person name="Martin A.C."/>
            <person name="Harkess A."/>
            <person name="Leebens-Mack J."/>
            <person name="Louveau T."/>
            <person name="Stephenson M.J."/>
            <person name="Osbourn A."/>
        </authorList>
    </citation>
    <scope>NUCLEOTIDE SEQUENCE</scope>
    <source>
        <strain evidence="2">S10</strain>
    </source>
</reference>
<dbReference type="AlphaFoldDB" id="A0AAD7LAR4"/>